<evidence type="ECO:0000313" key="1">
    <source>
        <dbReference type="EMBL" id="QGZ96936.1"/>
    </source>
</evidence>
<reference evidence="2" key="1">
    <citation type="submission" date="2019-12" db="EMBL/GenBank/DDBJ databases">
        <title>Complete genome of Terracaulis silvestris 0127_4.</title>
        <authorList>
            <person name="Vieira S."/>
            <person name="Riedel T."/>
            <person name="Sproer C."/>
            <person name="Pascual J."/>
            <person name="Boedeker C."/>
            <person name="Overmann J."/>
        </authorList>
    </citation>
    <scope>NUCLEOTIDE SEQUENCE [LARGE SCALE GENOMIC DNA]</scope>
    <source>
        <strain evidence="2">0127_4</strain>
    </source>
</reference>
<evidence type="ECO:0000313" key="2">
    <source>
        <dbReference type="Proteomes" id="UP000431269"/>
    </source>
</evidence>
<dbReference type="AlphaFoldDB" id="A0A6I6MU04"/>
<dbReference type="Proteomes" id="UP000431269">
    <property type="component" value="Chromosome"/>
</dbReference>
<sequence>MAAVKGSVLQAADNELQATVVFDAFCELCFETEADIDLVEVAALRGGFERFDFKVPSRRDVIKLKRQAAFRNPGFFLTADHSVAHERKTPIAAVNTASLLAKPVDFDAVRALMVARFGEPNRHDLAGVGISFASIAGSADRSATYYDANARHEAGEGDLVVINLNDIRTKVHVPSDAIAMNYTRWIR</sequence>
<protein>
    <submittedName>
        <fullName evidence="1">Uncharacterized protein</fullName>
    </submittedName>
</protein>
<accession>A0A6I6MU04</accession>
<organism evidence="1 2">
    <name type="scientific">Terricaulis silvestris</name>
    <dbReference type="NCBI Taxonomy" id="2686094"/>
    <lineage>
        <taxon>Bacteria</taxon>
        <taxon>Pseudomonadati</taxon>
        <taxon>Pseudomonadota</taxon>
        <taxon>Alphaproteobacteria</taxon>
        <taxon>Caulobacterales</taxon>
        <taxon>Caulobacteraceae</taxon>
        <taxon>Terricaulis</taxon>
    </lineage>
</organism>
<gene>
    <name evidence="1" type="ORF">DSM104635_03801</name>
</gene>
<proteinExistence type="predicted"/>
<keyword evidence="2" id="KW-1185">Reference proteome</keyword>
<dbReference type="KEGG" id="tsv:DSM104635_03801"/>
<name>A0A6I6MU04_9CAUL</name>
<dbReference type="EMBL" id="CP047045">
    <property type="protein sequence ID" value="QGZ96936.1"/>
    <property type="molecule type" value="Genomic_DNA"/>
</dbReference>